<dbReference type="Pfam" id="PF00795">
    <property type="entry name" value="CN_hydrolase"/>
    <property type="match status" value="1"/>
</dbReference>
<comment type="similarity">
    <text evidence="2 7 8">In the C-terminal section; belongs to the NAD synthetase family.</text>
</comment>
<dbReference type="PROSITE" id="PS50263">
    <property type="entry name" value="CN_HYDROLASE"/>
    <property type="match status" value="1"/>
</dbReference>
<dbReference type="Gene3D" id="3.60.110.10">
    <property type="entry name" value="Carbon-nitrogen hydrolase"/>
    <property type="match status" value="1"/>
</dbReference>
<evidence type="ECO:0000256" key="6">
    <source>
        <dbReference type="ARBA" id="ARBA00023027"/>
    </source>
</evidence>
<dbReference type="PANTHER" id="PTHR23090:SF9">
    <property type="entry name" value="GLUTAMINE-DEPENDENT NAD(+) SYNTHETASE"/>
    <property type="match status" value="1"/>
</dbReference>
<keyword evidence="6 7" id="KW-0520">NAD</keyword>
<reference evidence="11 12" key="1">
    <citation type="submission" date="2015-09" db="EMBL/GenBank/DDBJ databases">
        <authorList>
            <consortium name="Pathogen Informatics"/>
        </authorList>
    </citation>
    <scope>NUCLEOTIDE SEQUENCE [LARGE SCALE GENOMIC DNA]</scope>
    <source>
        <strain evidence="11 12">2789STDY5834875</strain>
    </source>
</reference>
<dbReference type="InterPro" id="IPR014729">
    <property type="entry name" value="Rossmann-like_a/b/a_fold"/>
</dbReference>
<dbReference type="GO" id="GO:0005737">
    <property type="term" value="C:cytoplasm"/>
    <property type="evidence" value="ECO:0007669"/>
    <property type="project" value="InterPro"/>
</dbReference>
<feature type="domain" description="CN hydrolase" evidence="10">
    <location>
        <begin position="19"/>
        <end position="282"/>
    </location>
</feature>
<dbReference type="HAMAP" id="MF_02090">
    <property type="entry name" value="NadE_glutamine_dep"/>
    <property type="match status" value="1"/>
</dbReference>
<evidence type="ECO:0000313" key="12">
    <source>
        <dbReference type="Proteomes" id="UP000095621"/>
    </source>
</evidence>
<dbReference type="Gene3D" id="3.40.50.620">
    <property type="entry name" value="HUPs"/>
    <property type="match status" value="1"/>
</dbReference>
<dbReference type="Gene3D" id="1.10.10.1140">
    <property type="entry name" value="Glutamine-dependent NAD+ synthetase, C-terminal domain"/>
    <property type="match status" value="1"/>
</dbReference>
<accession>A0A174YQ97</accession>
<comment type="similarity">
    <text evidence="9">Belongs to the NAD synthetase family.</text>
</comment>
<name>A0A174YQ97_9FIRM</name>
<feature type="binding site" evidence="7">
    <location>
        <position position="211"/>
    </location>
    <ligand>
        <name>L-glutamine</name>
        <dbReference type="ChEBI" id="CHEBI:58359"/>
    </ligand>
</feature>
<feature type="active site" description="Proton acceptor; for glutaminase activity" evidence="7">
    <location>
        <position position="59"/>
    </location>
</feature>
<dbReference type="PIRSF" id="PIRSF006630">
    <property type="entry name" value="NADS_GAT"/>
    <property type="match status" value="1"/>
</dbReference>
<feature type="binding site" evidence="7">
    <location>
        <position position="613"/>
    </location>
    <ligand>
        <name>deamido-NAD(+)</name>
        <dbReference type="ChEBI" id="CHEBI:58437"/>
        <note>ligand shared between two neighboring subunits</note>
    </ligand>
</feature>
<comment type="function">
    <text evidence="7">Catalyzes the ATP-dependent amidation of deamido-NAD to form NAD. Uses L-glutamine as a nitrogen source.</text>
</comment>
<evidence type="ECO:0000256" key="3">
    <source>
        <dbReference type="ARBA" id="ARBA00022598"/>
    </source>
</evidence>
<comment type="pathway">
    <text evidence="1 7 8">Cofactor biosynthesis; NAD(+) biosynthesis; NAD(+) from deamido-NAD(+) (L-Gln route): step 1/1.</text>
</comment>
<dbReference type="InterPro" id="IPR014445">
    <property type="entry name" value="Gln-dep_NAD_synthase"/>
</dbReference>
<feature type="binding site" evidence="7">
    <location>
        <position position="475"/>
    </location>
    <ligand>
        <name>ATP</name>
        <dbReference type="ChEBI" id="CHEBI:30616"/>
    </ligand>
</feature>
<feature type="binding site" evidence="7">
    <location>
        <begin position="485"/>
        <end position="488"/>
    </location>
    <ligand>
        <name>deamido-NAD(+)</name>
        <dbReference type="ChEBI" id="CHEBI:58437"/>
        <note>ligand shared between two neighboring subunits</note>
    </ligand>
</feature>
<dbReference type="Proteomes" id="UP000095621">
    <property type="component" value="Unassembled WGS sequence"/>
</dbReference>
<dbReference type="NCBIfam" id="NF002730">
    <property type="entry name" value="PRK02628.1"/>
    <property type="match status" value="1"/>
</dbReference>
<dbReference type="GO" id="GO:0003952">
    <property type="term" value="F:NAD+ synthase (glutamine-hydrolyzing) activity"/>
    <property type="evidence" value="ECO:0007669"/>
    <property type="project" value="UniProtKB-UniRule"/>
</dbReference>
<feature type="active site" description="Nucleophile; for glutaminase activity" evidence="7">
    <location>
        <position position="184"/>
    </location>
</feature>
<evidence type="ECO:0000259" key="10">
    <source>
        <dbReference type="PROSITE" id="PS50263"/>
    </source>
</evidence>
<evidence type="ECO:0000256" key="1">
    <source>
        <dbReference type="ARBA" id="ARBA00005188"/>
    </source>
</evidence>
<evidence type="ECO:0000256" key="8">
    <source>
        <dbReference type="PIRNR" id="PIRNR006630"/>
    </source>
</evidence>
<sequence>MFDEKTYIEREGKLKDGYIRAAAMTPKIKVADCEYNIENIKSLMSEAHKKDTAIAVFPEMCITGYTCNDLFLHDRLLNAAIQGLVDIKKYSETTPGMISFVGLPYEMNGKLYNVVAGIMNGCILGMVPKMYLPNYGEFYERRQFTPGFNECVYVDVDGEEVPFGSELLFTFNNNRKVKIGVEICEDLWTPQPPSIKHAMNGATIIVNASASNETIGKDTYRKQLVSGQSARLVCGYVYSSAGGGESTQDIVFSAHNLICENGSTLAEAHKFADESVYADIDVERICSERRRMSTYAVDENSTYTEVQAQNFINKELELIRYFDKAPFVPSDKKERDSRCEEILNIQSYGLKKRLEHTNCKNAVIGISGGLDSTLALLVTVRAFDLCGFDRSGIHCITMPCFGTTDRTYNNAVKLTKQLGCSLREINIMNAVRQHFEDIGHDENNHNVTYENGQARERTQILMDIANQTNGMVIGTGDMSELALGWATYNGDHMSMYGVNASVPKTLVRHLVRFYADTCGNEDLSAVLNDVLDTPVSPELLPPKEDGTIAQKTEDLVGPYELHDFFMYHMLRFGAEPEKIFRIAKYAFAGEYDDKTIYKWLRTFTWRFFAQQFKRSCLPDGPKVGSVAVSPRGDLRMPSDASSHEWMKQLDRIKEINGYE</sequence>
<dbReference type="GO" id="GO:0004359">
    <property type="term" value="F:glutaminase activity"/>
    <property type="evidence" value="ECO:0007669"/>
    <property type="project" value="InterPro"/>
</dbReference>
<feature type="binding site" evidence="7">
    <location>
        <position position="217"/>
    </location>
    <ligand>
        <name>L-glutamine</name>
        <dbReference type="ChEBI" id="CHEBI:58359"/>
    </ligand>
</feature>
<keyword evidence="3 7" id="KW-0436">Ligase</keyword>
<dbReference type="OrthoDB" id="9803818at2"/>
<proteinExistence type="inferred from homology"/>
<feature type="binding site" evidence="7">
    <location>
        <position position="451"/>
    </location>
    <ligand>
        <name>deamido-NAD(+)</name>
        <dbReference type="ChEBI" id="CHEBI:58437"/>
        <note>ligand shared between two neighboring subunits</note>
    </ligand>
</feature>
<keyword evidence="5 7" id="KW-0067">ATP-binding</keyword>
<evidence type="ECO:0000256" key="7">
    <source>
        <dbReference type="HAMAP-Rule" id="MF_02090"/>
    </source>
</evidence>
<dbReference type="CDD" id="cd07570">
    <property type="entry name" value="GAT_Gln-NAD-synth"/>
    <property type="match status" value="1"/>
</dbReference>
<dbReference type="PANTHER" id="PTHR23090">
    <property type="entry name" value="NH 3 /GLUTAMINE-DEPENDENT NAD + SYNTHETASE"/>
    <property type="match status" value="1"/>
</dbReference>
<feature type="active site" description="For glutaminase activity" evidence="7">
    <location>
        <position position="129"/>
    </location>
</feature>
<evidence type="ECO:0000313" key="11">
    <source>
        <dbReference type="EMBL" id="CUQ77303.1"/>
    </source>
</evidence>
<dbReference type="Pfam" id="PF02540">
    <property type="entry name" value="NAD_synthase"/>
    <property type="match status" value="1"/>
</dbReference>
<evidence type="ECO:0000256" key="9">
    <source>
        <dbReference type="RuleBase" id="RU003811"/>
    </source>
</evidence>
<keyword evidence="4 7" id="KW-0547">Nucleotide-binding</keyword>
<organism evidence="11 12">
    <name type="scientific">Lachnospira eligens</name>
    <dbReference type="NCBI Taxonomy" id="39485"/>
    <lineage>
        <taxon>Bacteria</taxon>
        <taxon>Bacillati</taxon>
        <taxon>Bacillota</taxon>
        <taxon>Clostridia</taxon>
        <taxon>Lachnospirales</taxon>
        <taxon>Lachnospiraceae</taxon>
        <taxon>Lachnospira</taxon>
    </lineage>
</organism>
<comment type="catalytic activity">
    <reaction evidence="7 8">
        <text>deamido-NAD(+) + L-glutamine + ATP + H2O = L-glutamate + AMP + diphosphate + NAD(+) + H(+)</text>
        <dbReference type="Rhea" id="RHEA:24384"/>
        <dbReference type="ChEBI" id="CHEBI:15377"/>
        <dbReference type="ChEBI" id="CHEBI:15378"/>
        <dbReference type="ChEBI" id="CHEBI:29985"/>
        <dbReference type="ChEBI" id="CHEBI:30616"/>
        <dbReference type="ChEBI" id="CHEBI:33019"/>
        <dbReference type="ChEBI" id="CHEBI:57540"/>
        <dbReference type="ChEBI" id="CHEBI:58359"/>
        <dbReference type="ChEBI" id="CHEBI:58437"/>
        <dbReference type="ChEBI" id="CHEBI:456215"/>
        <dbReference type="EC" id="6.3.5.1"/>
    </reaction>
</comment>
<dbReference type="NCBIfam" id="TIGR00552">
    <property type="entry name" value="nadE"/>
    <property type="match status" value="1"/>
</dbReference>
<evidence type="ECO:0000256" key="5">
    <source>
        <dbReference type="ARBA" id="ARBA00022840"/>
    </source>
</evidence>
<dbReference type="InterPro" id="IPR036526">
    <property type="entry name" value="C-N_Hydrolase_sf"/>
</dbReference>
<dbReference type="CDD" id="cd00553">
    <property type="entry name" value="NAD_synthase"/>
    <property type="match status" value="1"/>
</dbReference>
<feature type="binding site" evidence="7">
    <location>
        <position position="135"/>
    </location>
    <ligand>
        <name>L-glutamine</name>
        <dbReference type="ChEBI" id="CHEBI:58359"/>
    </ligand>
</feature>
<evidence type="ECO:0000256" key="2">
    <source>
        <dbReference type="ARBA" id="ARBA00007145"/>
    </source>
</evidence>
<dbReference type="InterPro" id="IPR041856">
    <property type="entry name" value="NAD+_synth_C"/>
</dbReference>
<dbReference type="InterPro" id="IPR022310">
    <property type="entry name" value="NAD/GMP_synthase"/>
</dbReference>
<dbReference type="GO" id="GO:0009435">
    <property type="term" value="P:NAD+ biosynthetic process"/>
    <property type="evidence" value="ECO:0007669"/>
    <property type="project" value="UniProtKB-UniRule"/>
</dbReference>
<dbReference type="EMBL" id="CZBU01000003">
    <property type="protein sequence ID" value="CUQ77303.1"/>
    <property type="molecule type" value="Genomic_DNA"/>
</dbReference>
<gene>
    <name evidence="7 11" type="primary">nadE</name>
    <name evidence="11" type="ORF">ERS852490_01496</name>
</gene>
<dbReference type="AlphaFoldDB" id="A0A174YQ97"/>
<protein>
    <recommendedName>
        <fullName evidence="7 8">Glutamine-dependent NAD(+) synthetase</fullName>
        <ecNumber evidence="7 8">6.3.5.1</ecNumber>
    </recommendedName>
    <alternativeName>
        <fullName evidence="7 8">NAD(+) synthase [glutamine-hydrolyzing]</fullName>
    </alternativeName>
</protein>
<dbReference type="SUPFAM" id="SSF56317">
    <property type="entry name" value="Carbon-nitrogen hydrolase"/>
    <property type="match status" value="1"/>
</dbReference>
<dbReference type="SUPFAM" id="SSF52402">
    <property type="entry name" value="Adenine nucleotide alpha hydrolases-like"/>
    <property type="match status" value="1"/>
</dbReference>
<feature type="binding site" evidence="7">
    <location>
        <position position="480"/>
    </location>
    <ligand>
        <name>deamido-NAD(+)</name>
        <dbReference type="ChEBI" id="CHEBI:58437"/>
        <note>ligand shared between two neighboring subunits</note>
    </ligand>
</feature>
<feature type="binding site" evidence="7">
    <location>
        <begin position="365"/>
        <end position="372"/>
    </location>
    <ligand>
        <name>ATP</name>
        <dbReference type="ChEBI" id="CHEBI:30616"/>
    </ligand>
</feature>
<dbReference type="GO" id="GO:0005524">
    <property type="term" value="F:ATP binding"/>
    <property type="evidence" value="ECO:0007669"/>
    <property type="project" value="UniProtKB-UniRule"/>
</dbReference>
<dbReference type="UniPathway" id="UPA00253">
    <property type="reaction ID" value="UER00334"/>
</dbReference>
<dbReference type="GO" id="GO:0008795">
    <property type="term" value="F:NAD+ synthase activity"/>
    <property type="evidence" value="ECO:0007669"/>
    <property type="project" value="UniProtKB-UniRule"/>
</dbReference>
<dbReference type="InterPro" id="IPR003010">
    <property type="entry name" value="C-N_Hydrolase"/>
</dbReference>
<dbReference type="EC" id="6.3.5.1" evidence="7 8"/>
<dbReference type="RefSeq" id="WP_082414045.1">
    <property type="nucleotide sequence ID" value="NZ_DAWDXY010000005.1"/>
</dbReference>
<evidence type="ECO:0000256" key="4">
    <source>
        <dbReference type="ARBA" id="ARBA00022741"/>
    </source>
</evidence>
<dbReference type="InterPro" id="IPR003694">
    <property type="entry name" value="NAD_synthase"/>
</dbReference>